<gene>
    <name evidence="7" type="ORF">DSM106044_05235</name>
</gene>
<keyword evidence="3 6" id="KW-0812">Transmembrane</keyword>
<accession>A0A4U8Q1X2</accession>
<feature type="transmembrane region" description="Helical" evidence="6">
    <location>
        <begin position="210"/>
        <end position="228"/>
    </location>
</feature>
<dbReference type="Proteomes" id="UP000306509">
    <property type="component" value="Unassembled WGS sequence"/>
</dbReference>
<organism evidence="7 8">
    <name type="scientific">Robinsoniella peoriensis</name>
    <dbReference type="NCBI Taxonomy" id="180332"/>
    <lineage>
        <taxon>Bacteria</taxon>
        <taxon>Bacillati</taxon>
        <taxon>Bacillota</taxon>
        <taxon>Clostridia</taxon>
        <taxon>Lachnospirales</taxon>
        <taxon>Lachnospiraceae</taxon>
        <taxon>Robinsoniella</taxon>
    </lineage>
</organism>
<dbReference type="AlphaFoldDB" id="A0A4U8Q1X2"/>
<comment type="subcellular location">
    <subcellularLocation>
        <location evidence="1">Cell membrane</location>
        <topology evidence="1">Multi-pass membrane protein</topology>
    </subcellularLocation>
</comment>
<keyword evidence="2" id="KW-1003">Cell membrane</keyword>
<evidence type="ECO:0000256" key="6">
    <source>
        <dbReference type="SAM" id="Phobius"/>
    </source>
</evidence>
<evidence type="ECO:0000256" key="5">
    <source>
        <dbReference type="ARBA" id="ARBA00023136"/>
    </source>
</evidence>
<proteinExistence type="predicted"/>
<reference evidence="7 8" key="1">
    <citation type="journal article" date="2019" name="Anaerobe">
        <title>Detection of Robinsoniella peoriensis in multiple bone samples of a trauma patient.</title>
        <authorList>
            <person name="Schrottner P."/>
            <person name="Hartwich K."/>
            <person name="Bunk B."/>
            <person name="Schober I."/>
            <person name="Helbig S."/>
            <person name="Rudolph W.W."/>
            <person name="Gunzer F."/>
        </authorList>
    </citation>
    <scope>NUCLEOTIDE SEQUENCE [LARGE SCALE GENOMIC DNA]</scope>
    <source>
        <strain evidence="7 8">DSM 106044</strain>
    </source>
</reference>
<protein>
    <submittedName>
        <fullName evidence="7">H+ Antiporter protein</fullName>
    </submittedName>
</protein>
<evidence type="ECO:0000256" key="1">
    <source>
        <dbReference type="ARBA" id="ARBA00004651"/>
    </source>
</evidence>
<evidence type="ECO:0000256" key="4">
    <source>
        <dbReference type="ARBA" id="ARBA00022989"/>
    </source>
</evidence>
<comment type="caution">
    <text evidence="7">The sequence shown here is derived from an EMBL/GenBank/DDBJ whole genome shotgun (WGS) entry which is preliminary data.</text>
</comment>
<dbReference type="PANTHER" id="PTHR23513:SF6">
    <property type="entry name" value="MAJOR FACILITATOR SUPERFAMILY ASSOCIATED DOMAIN-CONTAINING PROTEIN"/>
    <property type="match status" value="1"/>
</dbReference>
<sequence>MEMFIHIPFEKKNTTGNIIAMGFHDLKDSFGFMFKKQPVLWKVSLAFASINLLLTSLIMVGIPVIITLHLGFAPDTANRLYGYAQGAIAAGSILGGLLAGVFSKKLKLKSSPFILAGCALCILLGGFALQLFTESMAVYIVLITGCSLLLALTTLFSIQVLTCLQILTPIELTGKVLSCVLCICMCTNPLGQFMYGIVFEHIGSVTYVPFYGAGLIMLVISLLTRRIFFGIDQLMETHTIVKKGKI</sequence>
<dbReference type="Gene3D" id="1.20.1250.20">
    <property type="entry name" value="MFS general substrate transporter like domains"/>
    <property type="match status" value="1"/>
</dbReference>
<evidence type="ECO:0000256" key="2">
    <source>
        <dbReference type="ARBA" id="ARBA00022475"/>
    </source>
</evidence>
<dbReference type="STRING" id="180332.GCA_000797495_02337"/>
<dbReference type="InterPro" id="IPR036259">
    <property type="entry name" value="MFS_trans_sf"/>
</dbReference>
<evidence type="ECO:0000313" key="7">
    <source>
        <dbReference type="EMBL" id="TLC97872.1"/>
    </source>
</evidence>
<evidence type="ECO:0000313" key="8">
    <source>
        <dbReference type="Proteomes" id="UP000306509"/>
    </source>
</evidence>
<evidence type="ECO:0000256" key="3">
    <source>
        <dbReference type="ARBA" id="ARBA00022692"/>
    </source>
</evidence>
<name>A0A4U8Q1X2_9FIRM</name>
<dbReference type="SUPFAM" id="SSF103473">
    <property type="entry name" value="MFS general substrate transporter"/>
    <property type="match status" value="1"/>
</dbReference>
<dbReference type="GO" id="GO:0005886">
    <property type="term" value="C:plasma membrane"/>
    <property type="evidence" value="ECO:0007669"/>
    <property type="project" value="UniProtKB-SubCell"/>
</dbReference>
<feature type="transmembrane region" description="Helical" evidence="6">
    <location>
        <begin position="80"/>
        <end position="101"/>
    </location>
</feature>
<feature type="transmembrane region" description="Helical" evidence="6">
    <location>
        <begin position="113"/>
        <end position="132"/>
    </location>
</feature>
<keyword evidence="8" id="KW-1185">Reference proteome</keyword>
<feature type="transmembrane region" description="Helical" evidence="6">
    <location>
        <begin position="43"/>
        <end position="68"/>
    </location>
</feature>
<dbReference type="EMBL" id="QGQD01000107">
    <property type="protein sequence ID" value="TLC97872.1"/>
    <property type="molecule type" value="Genomic_DNA"/>
</dbReference>
<keyword evidence="4 6" id="KW-1133">Transmembrane helix</keyword>
<dbReference type="PANTHER" id="PTHR23513">
    <property type="entry name" value="INTEGRAL MEMBRANE EFFLUX PROTEIN-RELATED"/>
    <property type="match status" value="1"/>
</dbReference>
<feature type="transmembrane region" description="Helical" evidence="6">
    <location>
        <begin position="138"/>
        <end position="164"/>
    </location>
</feature>
<keyword evidence="5 6" id="KW-0472">Membrane</keyword>
<feature type="transmembrane region" description="Helical" evidence="6">
    <location>
        <begin position="176"/>
        <end position="198"/>
    </location>
</feature>